<accession>A0A835GYR1</accession>
<dbReference type="OrthoDB" id="1915358at2759"/>
<evidence type="ECO:0000259" key="1">
    <source>
        <dbReference type="PROSITE" id="PS50181"/>
    </source>
</evidence>
<protein>
    <recommendedName>
        <fullName evidence="1">F-box domain-containing protein</fullName>
    </recommendedName>
</protein>
<proteinExistence type="predicted"/>
<dbReference type="PROSITE" id="PS50181">
    <property type="entry name" value="FBOX"/>
    <property type="match status" value="1"/>
</dbReference>
<organism evidence="2 4">
    <name type="scientific">Coptis chinensis</name>
    <dbReference type="NCBI Taxonomy" id="261450"/>
    <lineage>
        <taxon>Eukaryota</taxon>
        <taxon>Viridiplantae</taxon>
        <taxon>Streptophyta</taxon>
        <taxon>Embryophyta</taxon>
        <taxon>Tracheophyta</taxon>
        <taxon>Spermatophyta</taxon>
        <taxon>Magnoliopsida</taxon>
        <taxon>Ranunculales</taxon>
        <taxon>Ranunculaceae</taxon>
        <taxon>Coptidoideae</taxon>
        <taxon>Coptis</taxon>
    </lineage>
</organism>
<dbReference type="EMBL" id="JADFTS010000009">
    <property type="protein sequence ID" value="KAF9588812.1"/>
    <property type="molecule type" value="Genomic_DNA"/>
</dbReference>
<dbReference type="EMBL" id="JADFTS010000009">
    <property type="protein sequence ID" value="KAF9588378.1"/>
    <property type="molecule type" value="Genomic_DNA"/>
</dbReference>
<dbReference type="CDD" id="cd22160">
    <property type="entry name" value="F-box_AtFBL13-like"/>
    <property type="match status" value="1"/>
</dbReference>
<dbReference type="PANTHER" id="PTHR34223:SF51">
    <property type="entry name" value="OS06G0556300 PROTEIN"/>
    <property type="match status" value="1"/>
</dbReference>
<dbReference type="Pfam" id="PF00646">
    <property type="entry name" value="F-box"/>
    <property type="match status" value="1"/>
</dbReference>
<evidence type="ECO:0000313" key="4">
    <source>
        <dbReference type="Proteomes" id="UP000631114"/>
    </source>
</evidence>
<name>A0A835GYR1_9MAGN</name>
<reference evidence="2 4" key="1">
    <citation type="submission" date="2020-10" db="EMBL/GenBank/DDBJ databases">
        <title>The Coptis chinensis genome and diversification of protoberbering-type alkaloids.</title>
        <authorList>
            <person name="Wang B."/>
            <person name="Shu S."/>
            <person name="Song C."/>
            <person name="Liu Y."/>
        </authorList>
    </citation>
    <scope>NUCLEOTIDE SEQUENCE [LARGE SCALE GENOMIC DNA]</scope>
    <source>
        <strain evidence="2">HL-2020</strain>
        <tissue evidence="2">Leaf</tissue>
    </source>
</reference>
<dbReference type="InterPro" id="IPR053197">
    <property type="entry name" value="F-box_SCFL_complex_component"/>
</dbReference>
<dbReference type="SMART" id="SM00256">
    <property type="entry name" value="FBOX"/>
    <property type="match status" value="1"/>
</dbReference>
<dbReference type="SUPFAM" id="SSF81383">
    <property type="entry name" value="F-box domain"/>
    <property type="match status" value="1"/>
</dbReference>
<keyword evidence="4" id="KW-1185">Reference proteome</keyword>
<dbReference type="InterPro" id="IPR036047">
    <property type="entry name" value="F-box-like_dom_sf"/>
</dbReference>
<dbReference type="InterPro" id="IPR001810">
    <property type="entry name" value="F-box_dom"/>
</dbReference>
<dbReference type="Gene3D" id="1.20.1280.50">
    <property type="match status" value="1"/>
</dbReference>
<dbReference type="AlphaFoldDB" id="A0A835GYR1"/>
<evidence type="ECO:0000313" key="3">
    <source>
        <dbReference type="EMBL" id="KAF9588812.1"/>
    </source>
</evidence>
<sequence>MKSKNIQIPRAKKLKTDNNGDRISSLPNNLLHEILALLDMKQVVQTSVLSTRWRDLWTSIPTLNFNSTVFLESRRKTAKDKDRFMDFVDQHCLLPFHYLLTIVDVGLTSKLFSSAPVLELLIVVDCRFREKMKNLIISSLKLKYLVIENCCDGYDKFVKQAYCKITIFAPNLVSLRLKDHLGRDYSIEYFPSLVNANIDMEKEILVEIDFETALISTKEKDEYAKRVIRYLNAVCNVRALTVSPWLLEVVSNPPVALVEALSLQFLNLRHLKLITWLSSDCIHAITYLLNISPNLESLNVKLIKRNVTVLGSEVEIHGILGCPNGLKFLEILLKSAVVLEKVWFSTSKERLPNKEKRLMKFREMLREIPQPSPKTVIFFF</sequence>
<dbReference type="InterPro" id="IPR053781">
    <property type="entry name" value="F-box_AtFBL13-like"/>
</dbReference>
<dbReference type="Proteomes" id="UP000631114">
    <property type="component" value="Unassembled WGS sequence"/>
</dbReference>
<feature type="domain" description="F-box" evidence="1">
    <location>
        <begin position="20"/>
        <end position="68"/>
    </location>
</feature>
<dbReference type="PANTHER" id="PTHR34223">
    <property type="entry name" value="OS11G0201299 PROTEIN"/>
    <property type="match status" value="1"/>
</dbReference>
<gene>
    <name evidence="2" type="ORF">IFM89_008808</name>
    <name evidence="3" type="ORF">IFM89_016172</name>
</gene>
<comment type="caution">
    <text evidence="2">The sequence shown here is derived from an EMBL/GenBank/DDBJ whole genome shotgun (WGS) entry which is preliminary data.</text>
</comment>
<evidence type="ECO:0000313" key="2">
    <source>
        <dbReference type="EMBL" id="KAF9588378.1"/>
    </source>
</evidence>